<sequence>MSDFHKLTLRDNDIEDEDAEGCAALLALQSSALEVDKQSSPRKGKRSRNNSFIKDGPRRGRPPSLQFDQLDVFDASCEDYMLQKDPQRPMLTQDLFSLGCSDLTFAMKRQRSTTRSNLSLSLGHGSGTVNMQGVHIQGASSETGAGNLLGLQRSGGLVMPVLYLKDGTALYAPSAGSVEGPTALLTAAGGMQSQQQHVVLTAGQAMQLLGAAGAAPGSVQWAGGLGLQSFS</sequence>
<gene>
    <name evidence="2" type="ORF">CEUSTIGMA_g13452.t1</name>
</gene>
<evidence type="ECO:0000313" key="2">
    <source>
        <dbReference type="EMBL" id="GAX86037.1"/>
    </source>
</evidence>
<organism evidence="2 3">
    <name type="scientific">Chlamydomonas eustigma</name>
    <dbReference type="NCBI Taxonomy" id="1157962"/>
    <lineage>
        <taxon>Eukaryota</taxon>
        <taxon>Viridiplantae</taxon>
        <taxon>Chlorophyta</taxon>
        <taxon>core chlorophytes</taxon>
        <taxon>Chlorophyceae</taxon>
        <taxon>CS clade</taxon>
        <taxon>Chlamydomonadales</taxon>
        <taxon>Chlamydomonadaceae</taxon>
        <taxon>Chlamydomonas</taxon>
    </lineage>
</organism>
<comment type="caution">
    <text evidence="2">The sequence shown here is derived from an EMBL/GenBank/DDBJ whole genome shotgun (WGS) entry which is preliminary data.</text>
</comment>
<dbReference type="EMBL" id="BEGY01000219">
    <property type="protein sequence ID" value="GAX86037.1"/>
    <property type="molecule type" value="Genomic_DNA"/>
</dbReference>
<accession>A0A250XSI7</accession>
<dbReference type="Proteomes" id="UP000232323">
    <property type="component" value="Unassembled WGS sequence"/>
</dbReference>
<evidence type="ECO:0000256" key="1">
    <source>
        <dbReference type="SAM" id="MobiDB-lite"/>
    </source>
</evidence>
<feature type="region of interest" description="Disordered" evidence="1">
    <location>
        <begin position="33"/>
        <end position="65"/>
    </location>
</feature>
<proteinExistence type="predicted"/>
<dbReference type="AlphaFoldDB" id="A0A250XSI7"/>
<evidence type="ECO:0000313" key="3">
    <source>
        <dbReference type="Proteomes" id="UP000232323"/>
    </source>
</evidence>
<protein>
    <submittedName>
        <fullName evidence="2">Uncharacterized protein</fullName>
    </submittedName>
</protein>
<name>A0A250XSI7_9CHLO</name>
<keyword evidence="3" id="KW-1185">Reference proteome</keyword>
<reference evidence="2 3" key="1">
    <citation type="submission" date="2017-08" db="EMBL/GenBank/DDBJ databases">
        <title>Acidophilic green algal genome provides insights into adaptation to an acidic environment.</title>
        <authorList>
            <person name="Hirooka S."/>
            <person name="Hirose Y."/>
            <person name="Kanesaki Y."/>
            <person name="Higuchi S."/>
            <person name="Fujiwara T."/>
            <person name="Onuma R."/>
            <person name="Era A."/>
            <person name="Ohbayashi R."/>
            <person name="Uzuka A."/>
            <person name="Nozaki H."/>
            <person name="Yoshikawa H."/>
            <person name="Miyagishima S.Y."/>
        </authorList>
    </citation>
    <scope>NUCLEOTIDE SEQUENCE [LARGE SCALE GENOMIC DNA]</scope>
    <source>
        <strain evidence="2 3">NIES-2499</strain>
    </source>
</reference>